<dbReference type="GeneID" id="29452818"/>
<evidence type="ECO:0008006" key="4">
    <source>
        <dbReference type="Google" id="ProtNLM"/>
    </source>
</evidence>
<name>A0AAN3A6P4_BACO1</name>
<dbReference type="RefSeq" id="WP_004299957.1">
    <property type="nucleotide sequence ID" value="NZ_DS264582.1"/>
</dbReference>
<keyword evidence="1" id="KW-1133">Transmembrane helix</keyword>
<dbReference type="InterPro" id="IPR049458">
    <property type="entry name" value="EpsG-like"/>
</dbReference>
<feature type="transmembrane region" description="Helical" evidence="1">
    <location>
        <begin position="30"/>
        <end position="46"/>
    </location>
</feature>
<dbReference type="Pfam" id="PF14897">
    <property type="entry name" value="EpsG"/>
    <property type="match status" value="1"/>
</dbReference>
<organism evidence="2 3">
    <name type="scientific">Bacteroides ovatus (strain ATCC 8483 / DSM 1896 / JCM 5824 / BCRC 10623 / CCUG 4943 / NCTC 11153)</name>
    <dbReference type="NCBI Taxonomy" id="411476"/>
    <lineage>
        <taxon>Bacteria</taxon>
        <taxon>Pseudomonadati</taxon>
        <taxon>Bacteroidota</taxon>
        <taxon>Bacteroidia</taxon>
        <taxon>Bacteroidales</taxon>
        <taxon>Bacteroidaceae</taxon>
        <taxon>Bacteroides</taxon>
    </lineage>
</organism>
<dbReference type="Proteomes" id="UP000005475">
    <property type="component" value="Unassembled WGS sequence"/>
</dbReference>
<feature type="transmembrane region" description="Helical" evidence="1">
    <location>
        <begin position="272"/>
        <end position="290"/>
    </location>
</feature>
<keyword evidence="1" id="KW-0812">Transmembrane</keyword>
<feature type="transmembrane region" description="Helical" evidence="1">
    <location>
        <begin position="158"/>
        <end position="183"/>
    </location>
</feature>
<keyword evidence="1" id="KW-0472">Membrane</keyword>
<accession>A0AAN3A6P4</accession>
<dbReference type="EMBL" id="AAXF02000052">
    <property type="protein sequence ID" value="EDO10230.1"/>
    <property type="molecule type" value="Genomic_DNA"/>
</dbReference>
<proteinExistence type="predicted"/>
<feature type="transmembrane region" description="Helical" evidence="1">
    <location>
        <begin position="110"/>
        <end position="129"/>
    </location>
</feature>
<gene>
    <name evidence="2" type="ORF">BACOVA_03676</name>
</gene>
<protein>
    <recommendedName>
        <fullName evidence="4">EpsG family protein</fullName>
    </recommendedName>
</protein>
<feature type="transmembrane region" description="Helical" evidence="1">
    <location>
        <begin position="296"/>
        <end position="313"/>
    </location>
</feature>
<feature type="transmembrane region" description="Helical" evidence="1">
    <location>
        <begin position="195"/>
        <end position="220"/>
    </location>
</feature>
<feature type="transmembrane region" description="Helical" evidence="1">
    <location>
        <begin position="85"/>
        <end position="104"/>
    </location>
</feature>
<evidence type="ECO:0000313" key="2">
    <source>
        <dbReference type="EMBL" id="EDO10230.1"/>
    </source>
</evidence>
<feature type="transmembrane region" description="Helical" evidence="1">
    <location>
        <begin position="320"/>
        <end position="338"/>
    </location>
</feature>
<evidence type="ECO:0000313" key="3">
    <source>
        <dbReference type="Proteomes" id="UP000005475"/>
    </source>
</evidence>
<comment type="caution">
    <text evidence="2">The sequence shown here is derived from an EMBL/GenBank/DDBJ whole genome shotgun (WGS) entry which is preliminary data.</text>
</comment>
<evidence type="ECO:0000256" key="1">
    <source>
        <dbReference type="SAM" id="Phobius"/>
    </source>
</evidence>
<sequence>MWYQLLLCLFIIGMLWYVKDDGKKTKFVLPFSFILITLFFALRYEYGNDYWHYYLRWDSGRLVEGDNRGTGETLFYGFMQLFDKYYKFVIVHTLLFCSVLYYLVKRHVAPQYYALFFFMFMSMATMSYNMMSAMRSTMAACVLWLNIDLFYIRKRMWLPYSLLVIISGFFHTSALVFIILPFVDRGLSIIKPKPLFALLVIGMIVNVFYARQVYAIVLNFSDTMMETYGGYLDIDKTGGATFFGMLNRSFMLFPYYYICMNKEIFKQENKKEIWILAMFIITIICFGLDLDGRFSIVLYLFVIIALGDTIPTLNSNQKIYCLAPLFVYIVYNHIYLFYKMQLLYNYTDLNNFDGCFLFYKTIFDAQYLP</sequence>
<reference evidence="2 3" key="1">
    <citation type="submission" date="2007-03" db="EMBL/GenBank/DDBJ databases">
        <authorList>
            <person name="Fulton L."/>
            <person name="Clifton S."/>
            <person name="Fulton B."/>
            <person name="Xu J."/>
            <person name="Minx P."/>
            <person name="Pepin K.H."/>
            <person name="Johnson M."/>
            <person name="Thiruvilangam P."/>
            <person name="Bhonagiri V."/>
            <person name="Nash W.E."/>
            <person name="Mardis E.R."/>
            <person name="Wilson R.K."/>
        </authorList>
    </citation>
    <scope>NUCLEOTIDE SEQUENCE [LARGE SCALE GENOMIC DNA]</scope>
    <source>
        <strain evidence="3">ATCC 8483 / DSM 1896 / JCM 5824 / BCRC 10623 / CCUG 4943 / NCTC 11153</strain>
    </source>
</reference>
<dbReference type="AlphaFoldDB" id="A0AAN3A6P4"/>
<reference evidence="3" key="2">
    <citation type="submission" date="2007-04" db="EMBL/GenBank/DDBJ databases">
        <title>Draft genome sequence of Bacteroides ovatus (ATCC 8483).</title>
        <authorList>
            <person name="Sudarsanam P."/>
            <person name="Ley R."/>
            <person name="Guruge J."/>
            <person name="Turnbaugh P.J."/>
            <person name="Mahowald M."/>
            <person name="Liep D."/>
            <person name="Gordon J."/>
        </authorList>
    </citation>
    <scope>NUCLEOTIDE SEQUENCE [LARGE SCALE GENOMIC DNA]</scope>
    <source>
        <strain evidence="3">ATCC 8483 / DSM 1896 / JCM 5824 / BCRC 10623 / CCUG 4943 / NCTC 11153</strain>
    </source>
</reference>
<feature type="transmembrane region" description="Helical" evidence="1">
    <location>
        <begin position="240"/>
        <end position="260"/>
    </location>
</feature>